<evidence type="ECO:0000313" key="6">
    <source>
        <dbReference type="Proteomes" id="UP000018227"/>
    </source>
</evidence>
<keyword evidence="3" id="KW-0597">Phosphoprotein</keyword>
<dbReference type="Proteomes" id="UP000018227">
    <property type="component" value="Unassembled WGS sequence"/>
</dbReference>
<feature type="domain" description="Response regulatory" evidence="4">
    <location>
        <begin position="2"/>
        <end position="128"/>
    </location>
</feature>
<evidence type="ECO:0000256" key="2">
    <source>
        <dbReference type="ARBA" id="ARBA00024867"/>
    </source>
</evidence>
<dbReference type="AlphaFoldDB" id="V2ZAM4"/>
<dbReference type="STRING" id="592026.GCWU0000282_001153"/>
<evidence type="ECO:0000256" key="3">
    <source>
        <dbReference type="PROSITE-ProRule" id="PRU00169"/>
    </source>
</evidence>
<comment type="function">
    <text evidence="2">May play the central regulatory role in sporulation. It may be an element of the effector pathway responsible for the activation of sporulation genes in response to nutritional stress. Spo0A may act in concert with spo0H (a sigma factor) to control the expression of some genes that are critical to the sporulation process.</text>
</comment>
<dbReference type="InterPro" id="IPR011006">
    <property type="entry name" value="CheY-like_superfamily"/>
</dbReference>
<protein>
    <recommendedName>
        <fullName evidence="1">Stage 0 sporulation protein A homolog</fullName>
    </recommendedName>
</protein>
<comment type="caution">
    <text evidence="5">The sequence shown here is derived from an EMBL/GenBank/DDBJ whole genome shotgun (WGS) entry which is preliminary data.</text>
</comment>
<dbReference type="RefSeq" id="WP_023354034.1">
    <property type="nucleotide sequence ID" value="NZ_KI535367.1"/>
</dbReference>
<gene>
    <name evidence="5" type="ORF">GCWU0000282_001153</name>
</gene>
<evidence type="ECO:0000313" key="5">
    <source>
        <dbReference type="EMBL" id="ESL03985.1"/>
    </source>
</evidence>
<name>V2ZAM4_9FIRM</name>
<dbReference type="InterPro" id="IPR001789">
    <property type="entry name" value="Sig_transdc_resp-reg_receiver"/>
</dbReference>
<proteinExistence type="predicted"/>
<evidence type="ECO:0000256" key="1">
    <source>
        <dbReference type="ARBA" id="ARBA00018672"/>
    </source>
</evidence>
<dbReference type="EMBL" id="ACIL03000007">
    <property type="protein sequence ID" value="ESL03985.1"/>
    <property type="molecule type" value="Genomic_DNA"/>
</dbReference>
<evidence type="ECO:0000259" key="4">
    <source>
        <dbReference type="PROSITE" id="PS50110"/>
    </source>
</evidence>
<dbReference type="PROSITE" id="PS50110">
    <property type="entry name" value="RESPONSE_REGULATORY"/>
    <property type="match status" value="1"/>
</dbReference>
<reference evidence="5 6" key="1">
    <citation type="submission" date="2013-06" db="EMBL/GenBank/DDBJ databases">
        <authorList>
            <person name="Weinstock G."/>
            <person name="Sodergren E."/>
            <person name="Clifton S."/>
            <person name="Fulton L."/>
            <person name="Fulton B."/>
            <person name="Courtney L."/>
            <person name="Fronick C."/>
            <person name="Harrison M."/>
            <person name="Strong C."/>
            <person name="Farmer C."/>
            <person name="Delahaunty K."/>
            <person name="Markovic C."/>
            <person name="Hall O."/>
            <person name="Minx P."/>
            <person name="Tomlinson C."/>
            <person name="Mitreva M."/>
            <person name="Nelson J."/>
            <person name="Hou S."/>
            <person name="Wollam A."/>
            <person name="Pepin K.H."/>
            <person name="Johnson M."/>
            <person name="Bhonagiri V."/>
            <person name="Nash W.E."/>
            <person name="Warren W."/>
            <person name="Chinwalla A."/>
            <person name="Mardis E.R."/>
            <person name="Wilson R.K."/>
        </authorList>
    </citation>
    <scope>NUCLEOTIDE SEQUENCE [LARGE SCALE GENOMIC DNA]</scope>
    <source>
        <strain evidence="5 6">ATCC 51271</strain>
    </source>
</reference>
<dbReference type="OrthoDB" id="2002950at2"/>
<dbReference type="HOGENOM" id="CLU_1967240_0_0_9"/>
<organism evidence="5 6">
    <name type="scientific">Catonella morbi ATCC 51271</name>
    <dbReference type="NCBI Taxonomy" id="592026"/>
    <lineage>
        <taxon>Bacteria</taxon>
        <taxon>Bacillati</taxon>
        <taxon>Bacillota</taxon>
        <taxon>Clostridia</taxon>
        <taxon>Lachnospirales</taxon>
        <taxon>Lachnospiraceae</taxon>
        <taxon>Catonella</taxon>
    </lineage>
</organism>
<dbReference type="GO" id="GO:0000160">
    <property type="term" value="P:phosphorelay signal transduction system"/>
    <property type="evidence" value="ECO:0007669"/>
    <property type="project" value="InterPro"/>
</dbReference>
<feature type="modified residue" description="4-aspartylphosphate" evidence="3">
    <location>
        <position position="59"/>
    </location>
</feature>
<dbReference type="SUPFAM" id="SSF52172">
    <property type="entry name" value="CheY-like"/>
    <property type="match status" value="1"/>
</dbReference>
<dbReference type="Gene3D" id="3.40.50.2300">
    <property type="match status" value="1"/>
</dbReference>
<keyword evidence="6" id="KW-1185">Reference proteome</keyword>
<sequence>MKILHLEDSASKHSEIRSVLLSCGINSDDIVWVTNLTDGIDKIKEAAEKGEHFDLAITDMYYPVEPGGYEEKDTGDKFVEFVKSEGLKLPVIICSSVNIKDGSVLDCVWFSPLSNWEMELRALVEELK</sequence>
<dbReference type="eggNOG" id="ENOG503441H">
    <property type="taxonomic scope" value="Bacteria"/>
</dbReference>
<accession>V2ZAM4</accession>